<keyword evidence="11" id="KW-1185">Reference proteome</keyword>
<dbReference type="Proteomes" id="UP000295404">
    <property type="component" value="Unassembled WGS sequence"/>
</dbReference>
<dbReference type="Pfam" id="PF05598">
    <property type="entry name" value="DUF772"/>
    <property type="match status" value="1"/>
</dbReference>
<name>A0A285EWK6_9EURY</name>
<dbReference type="OrthoDB" id="148050at2157"/>
<reference evidence="8 12" key="3">
    <citation type="submission" date="2019-03" db="EMBL/GenBank/DDBJ databases">
        <title>Subsurface microbial communities from deep shales in Ohio and West Virginia, USA.</title>
        <authorList>
            <person name="Wrighton K."/>
        </authorList>
    </citation>
    <scope>NUCLEOTIDE SEQUENCE [LARGE SCALE GENOMIC DNA]</scope>
    <source>
        <strain evidence="8 12">WG1_MB</strain>
    </source>
</reference>
<dbReference type="Pfam" id="PF01609">
    <property type="entry name" value="DDE_Tnp_1"/>
    <property type="match status" value="1"/>
</dbReference>
<keyword evidence="2" id="KW-0238">DNA-binding</keyword>
<dbReference type="EMBL" id="SMMS01000001">
    <property type="protein sequence ID" value="TCL10926.1"/>
    <property type="molecule type" value="Genomic_DNA"/>
</dbReference>
<feature type="region of interest" description="Disordered" evidence="4">
    <location>
        <begin position="151"/>
        <end position="173"/>
    </location>
</feature>
<proteinExistence type="predicted"/>
<feature type="domain" description="Transposase IS4-like" evidence="5">
    <location>
        <begin position="138"/>
        <end position="302"/>
    </location>
</feature>
<feature type="domain" description="Transposase InsH N-terminal" evidence="6">
    <location>
        <begin position="12"/>
        <end position="109"/>
    </location>
</feature>
<dbReference type="InterPro" id="IPR002559">
    <property type="entry name" value="Transposase_11"/>
</dbReference>
<reference evidence="7" key="1">
    <citation type="submission" date="2017-09" db="EMBL/GenBank/DDBJ databases">
        <authorList>
            <person name="Ehlers B."/>
            <person name="Leendertz F.H."/>
        </authorList>
    </citation>
    <scope>NUCLEOTIDE SEQUENCE [LARGE SCALE GENOMIC DNA]</scope>
    <source>
        <strain evidence="7">WG-1MB</strain>
    </source>
</reference>
<evidence type="ECO:0000313" key="8">
    <source>
        <dbReference type="EMBL" id="TCL10926.1"/>
    </source>
</evidence>
<dbReference type="InterPro" id="IPR047959">
    <property type="entry name" value="Transpos_IS5"/>
</dbReference>
<dbReference type="EMBL" id="SMMS01000001">
    <property type="protein sequence ID" value="TCL11464.1"/>
    <property type="molecule type" value="Genomic_DNA"/>
</dbReference>
<evidence type="ECO:0000313" key="11">
    <source>
        <dbReference type="Proteomes" id="UP000217726"/>
    </source>
</evidence>
<keyword evidence="3" id="KW-0233">DNA recombination</keyword>
<dbReference type="GO" id="GO:0006313">
    <property type="term" value="P:DNA transposition"/>
    <property type="evidence" value="ECO:0007669"/>
    <property type="project" value="InterPro"/>
</dbReference>
<dbReference type="AlphaFoldDB" id="A0A285EWK6"/>
<feature type="compositionally biased region" description="Basic and acidic residues" evidence="4">
    <location>
        <begin position="153"/>
        <end position="172"/>
    </location>
</feature>
<evidence type="ECO:0000256" key="1">
    <source>
        <dbReference type="ARBA" id="ARBA00003544"/>
    </source>
</evidence>
<protein>
    <submittedName>
        <fullName evidence="8">IS5 family transposase</fullName>
    </submittedName>
    <submittedName>
        <fullName evidence="7">Transposase, IS5 family</fullName>
    </submittedName>
</protein>
<evidence type="ECO:0000313" key="12">
    <source>
        <dbReference type="Proteomes" id="UP000295404"/>
    </source>
</evidence>
<sequence length="315" mass="36569">MSTFINFTLKQEYDRLIAAGDKLSEIDKLIDWKPFRPILESMYINRTDKGGRPENDVVMMFKMLVLQQWHGLSDPELERQCIDRISFRKFLGFPKRIPDDTTVWSFRERIAKLGLEEQIWGELQRQIDCRGLEIKKGMIQDATFIVAEPGHANQEKMRGDEAKTRRSRDGNWSKKGGKSYFGYKLHTIIDKENELIRRFKTTVASVHDSQVDLSKKGEVVYRDKGYFGVEAKGFAATMQRAVRGKPLNIKQIMRNDRISVQRMPCERVYAVTKGVFKAGKVMVTTVKRVNLKMMVTAFCFNLHQMRTLKRKGVMA</sequence>
<comment type="function">
    <text evidence="1">Involved in the transposition of the insertion sequence IS5.</text>
</comment>
<evidence type="ECO:0000313" key="10">
    <source>
        <dbReference type="EMBL" id="TCL12866.1"/>
    </source>
</evidence>
<evidence type="ECO:0000256" key="3">
    <source>
        <dbReference type="ARBA" id="ARBA00023172"/>
    </source>
</evidence>
<evidence type="ECO:0000256" key="4">
    <source>
        <dbReference type="SAM" id="MobiDB-lite"/>
    </source>
</evidence>
<evidence type="ECO:0000259" key="6">
    <source>
        <dbReference type="Pfam" id="PF05598"/>
    </source>
</evidence>
<evidence type="ECO:0000313" key="7">
    <source>
        <dbReference type="EMBL" id="SNY03448.1"/>
    </source>
</evidence>
<evidence type="ECO:0000256" key="2">
    <source>
        <dbReference type="ARBA" id="ARBA00023125"/>
    </source>
</evidence>
<evidence type="ECO:0000259" key="5">
    <source>
        <dbReference type="Pfam" id="PF01609"/>
    </source>
</evidence>
<organism evidence="7 11">
    <name type="scientific">Methanohalophilus euhalobius</name>
    <dbReference type="NCBI Taxonomy" id="51203"/>
    <lineage>
        <taxon>Archaea</taxon>
        <taxon>Methanobacteriati</taxon>
        <taxon>Methanobacteriota</taxon>
        <taxon>Stenosarchaea group</taxon>
        <taxon>Methanomicrobia</taxon>
        <taxon>Methanosarcinales</taxon>
        <taxon>Methanosarcinaceae</taxon>
        <taxon>Methanohalophilus</taxon>
    </lineage>
</organism>
<dbReference type="RefSeq" id="WP_096711639.1">
    <property type="nucleotide sequence ID" value="NZ_OBDR01000002.1"/>
</dbReference>
<dbReference type="PANTHER" id="PTHR35604">
    <property type="entry name" value="TRANSPOSASE INSH FOR INSERTION SEQUENCE ELEMENT IS5A-RELATED"/>
    <property type="match status" value="1"/>
</dbReference>
<dbReference type="NCBIfam" id="NF033581">
    <property type="entry name" value="transpos_IS5_4"/>
    <property type="match status" value="1"/>
</dbReference>
<dbReference type="GO" id="GO:0004803">
    <property type="term" value="F:transposase activity"/>
    <property type="evidence" value="ECO:0007669"/>
    <property type="project" value="InterPro"/>
</dbReference>
<accession>A0A285EWK6</accession>
<evidence type="ECO:0000313" key="9">
    <source>
        <dbReference type="EMBL" id="TCL11464.1"/>
    </source>
</evidence>
<dbReference type="InterPro" id="IPR008490">
    <property type="entry name" value="Transposase_InsH_N"/>
</dbReference>
<reference evidence="11" key="2">
    <citation type="submission" date="2017-09" db="EMBL/GenBank/DDBJ databases">
        <authorList>
            <person name="Varghese N."/>
            <person name="Submissions S."/>
        </authorList>
    </citation>
    <scope>NUCLEOTIDE SEQUENCE [LARGE SCALE GENOMIC DNA]</scope>
    <source>
        <strain evidence="11">WG-1MB</strain>
    </source>
</reference>
<dbReference type="EMBL" id="SMMS01000001">
    <property type="protein sequence ID" value="TCL12866.1"/>
    <property type="molecule type" value="Genomic_DNA"/>
</dbReference>
<dbReference type="GO" id="GO:0003677">
    <property type="term" value="F:DNA binding"/>
    <property type="evidence" value="ECO:0007669"/>
    <property type="project" value="UniProtKB-KW"/>
</dbReference>
<gene>
    <name evidence="8" type="ORF">C7960_0012</name>
    <name evidence="9" type="ORF">C7960_0616</name>
    <name evidence="10" type="ORF">C7960_2149</name>
    <name evidence="7" type="ORF">SAMN06295989_10215</name>
</gene>
<dbReference type="EMBL" id="OBDR01000002">
    <property type="protein sequence ID" value="SNY03448.1"/>
    <property type="molecule type" value="Genomic_DNA"/>
</dbReference>
<dbReference type="Proteomes" id="UP000217726">
    <property type="component" value="Unassembled WGS sequence"/>
</dbReference>
<dbReference type="PANTHER" id="PTHR35604:SF2">
    <property type="entry name" value="TRANSPOSASE INSH FOR INSERTION SEQUENCE ELEMENT IS5A-RELATED"/>
    <property type="match status" value="1"/>
</dbReference>